<gene>
    <name evidence="3" type="ORF">CTEN210_12171</name>
</gene>
<dbReference type="EMBL" id="BLLK01000051">
    <property type="protein sequence ID" value="GFH55695.1"/>
    <property type="molecule type" value="Genomic_DNA"/>
</dbReference>
<feature type="domain" description="Cyclin N-terminal" evidence="2">
    <location>
        <begin position="25"/>
        <end position="153"/>
    </location>
</feature>
<dbReference type="PANTHER" id="PTHR10177">
    <property type="entry name" value="CYCLINS"/>
    <property type="match status" value="1"/>
</dbReference>
<proteinExistence type="predicted"/>
<name>A0AAD3D2U2_9STRA</name>
<evidence type="ECO:0000259" key="2">
    <source>
        <dbReference type="Pfam" id="PF00134"/>
    </source>
</evidence>
<dbReference type="Pfam" id="PF00134">
    <property type="entry name" value="Cyclin_N"/>
    <property type="match status" value="1"/>
</dbReference>
<keyword evidence="4" id="KW-1185">Reference proteome</keyword>
<evidence type="ECO:0000313" key="3">
    <source>
        <dbReference type="EMBL" id="GFH55695.1"/>
    </source>
</evidence>
<evidence type="ECO:0000256" key="1">
    <source>
        <dbReference type="SAM" id="MobiDB-lite"/>
    </source>
</evidence>
<dbReference type="Gene3D" id="1.10.472.10">
    <property type="entry name" value="Cyclin-like"/>
    <property type="match status" value="2"/>
</dbReference>
<evidence type="ECO:0000313" key="4">
    <source>
        <dbReference type="Proteomes" id="UP001054902"/>
    </source>
</evidence>
<reference evidence="3 4" key="1">
    <citation type="journal article" date="2021" name="Sci. Rep.">
        <title>The genome of the diatom Chaetoceros tenuissimus carries an ancient integrated fragment of an extant virus.</title>
        <authorList>
            <person name="Hongo Y."/>
            <person name="Kimura K."/>
            <person name="Takaki Y."/>
            <person name="Yoshida Y."/>
            <person name="Baba S."/>
            <person name="Kobayashi G."/>
            <person name="Nagasaki K."/>
            <person name="Hano T."/>
            <person name="Tomaru Y."/>
        </authorList>
    </citation>
    <scope>NUCLEOTIDE SEQUENCE [LARGE SCALE GENOMIC DNA]</scope>
    <source>
        <strain evidence="3 4">NIES-3715</strain>
    </source>
</reference>
<dbReference type="InterPro" id="IPR039361">
    <property type="entry name" value="Cyclin"/>
</dbReference>
<organism evidence="3 4">
    <name type="scientific">Chaetoceros tenuissimus</name>
    <dbReference type="NCBI Taxonomy" id="426638"/>
    <lineage>
        <taxon>Eukaryota</taxon>
        <taxon>Sar</taxon>
        <taxon>Stramenopiles</taxon>
        <taxon>Ochrophyta</taxon>
        <taxon>Bacillariophyta</taxon>
        <taxon>Coscinodiscophyceae</taxon>
        <taxon>Chaetocerotophycidae</taxon>
        <taxon>Chaetocerotales</taxon>
        <taxon>Chaetocerotaceae</taxon>
        <taxon>Chaetoceros</taxon>
    </lineage>
</organism>
<dbReference type="SUPFAM" id="SSF47954">
    <property type="entry name" value="Cyclin-like"/>
    <property type="match status" value="1"/>
</dbReference>
<dbReference type="AlphaFoldDB" id="A0AAD3D2U2"/>
<accession>A0AAD3D2U2</accession>
<protein>
    <recommendedName>
        <fullName evidence="2">Cyclin N-terminal domain-containing protein</fullName>
    </recommendedName>
</protein>
<sequence>MNSDRLLLRRLVEQERISRQNTFGSHDIKKWSSIHNPVWRQMVVEWCYHVVDHISADRELVYIAVNILDRFLSVHFRTLACNAKNNTKTDGRRYLTDKRDYETAVMTALLLTLKLQGITSLSVENLVQMSSNSVSSTDILEVGQDIIHSLKWNSQIPTAARFAHVYVQLLSDDLFDEDSKVAIFESTVFQIELSIQDEAFSYTPPSLVAWMAFENALSEFTSPLVDLSSVRHIIAKETGHDQSMQLREKLQHFQARSFVRENVNIIPLEEEEQKKPTNLCTSNDDVLILKNRPLSKSHVISIETFDENTEHKRKSERCEPSNTTNQTLPRVKRTKFH</sequence>
<comment type="caution">
    <text evidence="3">The sequence shown here is derived from an EMBL/GenBank/DDBJ whole genome shotgun (WGS) entry which is preliminary data.</text>
</comment>
<dbReference type="Proteomes" id="UP001054902">
    <property type="component" value="Unassembled WGS sequence"/>
</dbReference>
<dbReference type="InterPro" id="IPR006671">
    <property type="entry name" value="Cyclin_N"/>
</dbReference>
<dbReference type="InterPro" id="IPR036915">
    <property type="entry name" value="Cyclin-like_sf"/>
</dbReference>
<feature type="region of interest" description="Disordered" evidence="1">
    <location>
        <begin position="306"/>
        <end position="337"/>
    </location>
</feature>